<evidence type="ECO:0000313" key="1">
    <source>
        <dbReference type="EMBL" id="SVB05276.1"/>
    </source>
</evidence>
<accession>A0A382AUR5</accession>
<feature type="non-terminal residue" evidence="1">
    <location>
        <position position="45"/>
    </location>
</feature>
<gene>
    <name evidence="1" type="ORF">METZ01_LOCUS158130</name>
</gene>
<reference evidence="1" key="1">
    <citation type="submission" date="2018-05" db="EMBL/GenBank/DDBJ databases">
        <authorList>
            <person name="Lanie J.A."/>
            <person name="Ng W.-L."/>
            <person name="Kazmierczak K.M."/>
            <person name="Andrzejewski T.M."/>
            <person name="Davidsen T.M."/>
            <person name="Wayne K.J."/>
            <person name="Tettelin H."/>
            <person name="Glass J.I."/>
            <person name="Rusch D."/>
            <person name="Podicherti R."/>
            <person name="Tsui H.-C.T."/>
            <person name="Winkler M.E."/>
        </authorList>
    </citation>
    <scope>NUCLEOTIDE SEQUENCE</scope>
</reference>
<name>A0A382AUR5_9ZZZZ</name>
<sequence length="45" mass="5223">MKNMLVIFLLILMNLSHAQIGDVIWEEDFNNLDNWMKITGNGSWG</sequence>
<dbReference type="AlphaFoldDB" id="A0A382AUR5"/>
<protein>
    <submittedName>
        <fullName evidence="1">Uncharacterized protein</fullName>
    </submittedName>
</protein>
<proteinExistence type="predicted"/>
<dbReference type="EMBL" id="UINC01026933">
    <property type="protein sequence ID" value="SVB05276.1"/>
    <property type="molecule type" value="Genomic_DNA"/>
</dbReference>
<organism evidence="1">
    <name type="scientific">marine metagenome</name>
    <dbReference type="NCBI Taxonomy" id="408172"/>
    <lineage>
        <taxon>unclassified sequences</taxon>
        <taxon>metagenomes</taxon>
        <taxon>ecological metagenomes</taxon>
    </lineage>
</organism>